<dbReference type="InterPro" id="IPR011527">
    <property type="entry name" value="ABC1_TM_dom"/>
</dbReference>
<dbReference type="InterPro" id="IPR017871">
    <property type="entry name" value="ABC_transporter-like_CS"/>
</dbReference>
<dbReference type="GO" id="GO:0016887">
    <property type="term" value="F:ATP hydrolysis activity"/>
    <property type="evidence" value="ECO:0007669"/>
    <property type="project" value="InterPro"/>
</dbReference>
<keyword evidence="17" id="KW-1185">Reference proteome</keyword>
<feature type="domain" description="ABC transporter" evidence="14">
    <location>
        <begin position="499"/>
        <end position="741"/>
    </location>
</feature>
<dbReference type="CDD" id="cd18578">
    <property type="entry name" value="ABC_6TM_Pgp_ABCB1_D2_like"/>
    <property type="match status" value="1"/>
</dbReference>
<keyword evidence="6" id="KW-0677">Repeat</keyword>
<evidence type="ECO:0000256" key="7">
    <source>
        <dbReference type="ARBA" id="ARBA00022741"/>
    </source>
</evidence>
<organism evidence="16 17">
    <name type="scientific">Rotaria socialis</name>
    <dbReference type="NCBI Taxonomy" id="392032"/>
    <lineage>
        <taxon>Eukaryota</taxon>
        <taxon>Metazoa</taxon>
        <taxon>Spiralia</taxon>
        <taxon>Gnathifera</taxon>
        <taxon>Rotifera</taxon>
        <taxon>Eurotatoria</taxon>
        <taxon>Bdelloidea</taxon>
        <taxon>Philodinida</taxon>
        <taxon>Philodinidae</taxon>
        <taxon>Rotaria</taxon>
    </lineage>
</organism>
<dbReference type="PANTHER" id="PTHR43394">
    <property type="entry name" value="ATP-DEPENDENT PERMEASE MDL1, MITOCHONDRIAL"/>
    <property type="match status" value="1"/>
</dbReference>
<feature type="transmembrane region" description="Helical" evidence="13">
    <location>
        <begin position="1051"/>
        <end position="1076"/>
    </location>
</feature>
<evidence type="ECO:0000256" key="9">
    <source>
        <dbReference type="ARBA" id="ARBA00022967"/>
    </source>
</evidence>
<evidence type="ECO:0000256" key="11">
    <source>
        <dbReference type="ARBA" id="ARBA00023136"/>
    </source>
</evidence>
<sequence length="1299" mass="144252">MYSSNGHQHSSLLNLLDRMIDPKLVSIDSGNLVDIIQFTKLIDDDFKNINLLKMRRDTYEMKNPQVHPEHEMVALKTIPASSNIDETNETNSFCFQLREVFKKKDHDPTEKQGPPEVVTFASLFRFANATDFFYMIIGSIAALAHGAAFPLMLLIFGNLTDIFTDRTFDLCKFDLTVFDGRCLPGVELTTENFFQEILKCNLTGTNFSIPEVNLLGTISQQAIWLTIVGCATIVVGYFQVAFWSIACERQTRRLRENLLRSILSKEIAYFDTNKTAQLNTRLSEDVNKVHDGTGDKVGSALQFFASFIAGLILGLIKGWKLTLVILSVSPVLFFSAVLFTKITATMTSQELKAYAKAGAIAEEVFGSIRTVFSFNGGAYESKRYEKHLQSAKISGIRKGGLNGGLMGAIWFLVFCTYALGFWYGAKLVREDGYSIGGILIVFFSIITAVFSLGQAAPHLQSVAQARGAAYTLWKIIDTRSKITINNPDGVRKNDIVGDIRFSNVHFSYPSRPDVSILNGLSFMAQRGETTALVGSSGCGKSTCVQLLQRFYDPTEGSVELDGTVEIDDTPVNRYNIGWLRERIGVVSQEPILFQTTIRENIRFGKTNATQEEIEQAAKMANAHDFIKDLPQKYETLVGERGAQLSGGQKQRIAIARALIRNPRILLLDEATSALDRESERIVQDALDRASQGRTTIVIAHRLSTIVNASKIIVLNAGSVVEEGNHETLMKAKGVYYGLVEAQNIHLKTKDKNVEENENDADDKAATALAYDKARSLSYHRQDTIDKKTVKNETNDKTDEAKAVVEYKGPAPFFAMLAMNRPELDVILFACIACVCNGGIQPAFGVILSKVIAVFQTCDPQLQEKRVLTYILIFVGLGVLMLFTMFLQSFLFAISGESLTQRLRAKIFRTLLQQDIAYFDQAENNTGALCTRLATEASEVQGATGVRIGTMLQNISNLGVGIVLAFIYGWSLTLIMLAFVPFMILAGFLQTYLLTGFADKDKKALEEAGKIAVESISNIRTVAQLTKEQYFADEYCKLLDFPYRNSLKRAHIFGILFSISDSIMFFAQAALFTFGAWQVERGNMSFENIMLVLNCILFGAMAVGQTASLAPDYSKAISSSKNILSLFQRVPTIDNSSTVGNELTTFDGQIDLIDLQFHYPNRPEVQVLNKFNLTIEPNKQTALVGSSGCGKSTIIQLLEHFYDPTDGRILVNQNELPSLNLQWWRSQIGFVSQEPVLFDATIKENIAYGDTAREVSMEEIQQAAKNANIDDFIQNLPERYETNIGSRGTQLSGGQKQRIG</sequence>
<feature type="domain" description="ABC transmembrane type-1" evidence="15">
    <location>
        <begin position="136"/>
        <end position="464"/>
    </location>
</feature>
<dbReference type="SUPFAM" id="SSF52540">
    <property type="entry name" value="P-loop containing nucleoside triphosphate hydrolases"/>
    <property type="match status" value="2"/>
</dbReference>
<dbReference type="SUPFAM" id="SSF90123">
    <property type="entry name" value="ABC transporter transmembrane region"/>
    <property type="match status" value="2"/>
</dbReference>
<dbReference type="InterPro" id="IPR036640">
    <property type="entry name" value="ABC1_TM_sf"/>
</dbReference>
<dbReference type="Gene3D" id="3.40.50.300">
    <property type="entry name" value="P-loop containing nucleotide triphosphate hydrolases"/>
    <property type="match status" value="2"/>
</dbReference>
<dbReference type="InterPro" id="IPR003439">
    <property type="entry name" value="ABC_transporter-like_ATP-bd"/>
</dbReference>
<keyword evidence="3" id="KW-0813">Transport</keyword>
<dbReference type="GO" id="GO:0090374">
    <property type="term" value="P:oligopeptide export from mitochondrion"/>
    <property type="evidence" value="ECO:0007669"/>
    <property type="project" value="TreeGrafter"/>
</dbReference>
<feature type="transmembrane region" description="Helical" evidence="13">
    <location>
        <begin position="322"/>
        <end position="342"/>
    </location>
</feature>
<dbReference type="Pfam" id="PF00005">
    <property type="entry name" value="ABC_tran"/>
    <property type="match status" value="2"/>
</dbReference>
<comment type="caution">
    <text evidence="16">The sequence shown here is derived from an EMBL/GenBank/DDBJ whole genome shotgun (WGS) entry which is preliminary data.</text>
</comment>
<dbReference type="Pfam" id="PF00664">
    <property type="entry name" value="ABC_membrane"/>
    <property type="match status" value="2"/>
</dbReference>
<keyword evidence="12" id="KW-0325">Glycoprotein</keyword>
<keyword evidence="10 13" id="KW-1133">Transmembrane helix</keyword>
<keyword evidence="7" id="KW-0547">Nucleotide-binding</keyword>
<dbReference type="PROSITE" id="PS00211">
    <property type="entry name" value="ABC_TRANSPORTER_1"/>
    <property type="match status" value="1"/>
</dbReference>
<feature type="transmembrane region" description="Helical" evidence="13">
    <location>
        <begin position="435"/>
        <end position="456"/>
    </location>
</feature>
<dbReference type="InterPro" id="IPR003593">
    <property type="entry name" value="AAA+_ATPase"/>
</dbReference>
<dbReference type="CDD" id="cd03249">
    <property type="entry name" value="ABC_MTABC3_MDL1_MDL2"/>
    <property type="match status" value="1"/>
</dbReference>
<dbReference type="PROSITE" id="PS50929">
    <property type="entry name" value="ABC_TM1F"/>
    <property type="match status" value="2"/>
</dbReference>
<evidence type="ECO:0000256" key="12">
    <source>
        <dbReference type="ARBA" id="ARBA00023180"/>
    </source>
</evidence>
<dbReference type="GO" id="GO:0005743">
    <property type="term" value="C:mitochondrial inner membrane"/>
    <property type="evidence" value="ECO:0007669"/>
    <property type="project" value="TreeGrafter"/>
</dbReference>
<feature type="domain" description="ABC transmembrane type-1" evidence="15">
    <location>
        <begin position="827"/>
        <end position="1114"/>
    </location>
</feature>
<dbReference type="GO" id="GO:0005524">
    <property type="term" value="F:ATP binding"/>
    <property type="evidence" value="ECO:0007669"/>
    <property type="project" value="UniProtKB-KW"/>
</dbReference>
<gene>
    <name evidence="16" type="ORF">UJA718_LOCUS10622</name>
</gene>
<evidence type="ECO:0000256" key="8">
    <source>
        <dbReference type="ARBA" id="ARBA00022840"/>
    </source>
</evidence>
<dbReference type="FunFam" id="1.20.1560.10:FF:000046">
    <property type="entry name" value="ATP-binding cassette subfamily B member 11"/>
    <property type="match status" value="1"/>
</dbReference>
<feature type="transmembrane region" description="Helical" evidence="13">
    <location>
        <begin position="132"/>
        <end position="156"/>
    </location>
</feature>
<dbReference type="EMBL" id="CAJOBP010001255">
    <property type="protein sequence ID" value="CAF4268496.1"/>
    <property type="molecule type" value="Genomic_DNA"/>
</dbReference>
<dbReference type="PANTHER" id="PTHR43394:SF27">
    <property type="entry name" value="ATP-DEPENDENT TRANSLOCASE ABCB1-LIKE"/>
    <property type="match status" value="1"/>
</dbReference>
<dbReference type="InterPro" id="IPR027417">
    <property type="entry name" value="P-loop_NTPase"/>
</dbReference>
<feature type="transmembrane region" description="Helical" evidence="13">
    <location>
        <begin position="950"/>
        <end position="967"/>
    </location>
</feature>
<evidence type="ECO:0000256" key="10">
    <source>
        <dbReference type="ARBA" id="ARBA00022989"/>
    </source>
</evidence>
<feature type="transmembrane region" description="Helical" evidence="13">
    <location>
        <begin position="401"/>
        <end position="423"/>
    </location>
</feature>
<protein>
    <submittedName>
        <fullName evidence="16">Uncharacterized protein</fullName>
    </submittedName>
</protein>
<keyword evidence="9" id="KW-1278">Translocase</keyword>
<evidence type="ECO:0000256" key="13">
    <source>
        <dbReference type="SAM" id="Phobius"/>
    </source>
</evidence>
<evidence type="ECO:0000256" key="1">
    <source>
        <dbReference type="ARBA" id="ARBA00004651"/>
    </source>
</evidence>
<accession>A0A820FXI0</accession>
<dbReference type="Proteomes" id="UP000663873">
    <property type="component" value="Unassembled WGS sequence"/>
</dbReference>
<keyword evidence="11 13" id="KW-0472">Membrane</keyword>
<feature type="transmembrane region" description="Helical" evidence="13">
    <location>
        <begin position="297"/>
        <end position="316"/>
    </location>
</feature>
<dbReference type="CDD" id="cd18577">
    <property type="entry name" value="ABC_6TM_Pgp_ABCB1_D1_like"/>
    <property type="match status" value="1"/>
</dbReference>
<comment type="similarity">
    <text evidence="2">Belongs to the ABC transporter superfamily. ABCB family. Multidrug resistance exporter (TC 3.A.1.201) subfamily.</text>
</comment>
<feature type="transmembrane region" description="Helical" evidence="13">
    <location>
        <begin position="1088"/>
        <end position="1109"/>
    </location>
</feature>
<evidence type="ECO:0000256" key="5">
    <source>
        <dbReference type="ARBA" id="ARBA00022692"/>
    </source>
</evidence>
<dbReference type="SMART" id="SM00382">
    <property type="entry name" value="AAA"/>
    <property type="match status" value="2"/>
</dbReference>
<keyword evidence="8" id="KW-0067">ATP-binding</keyword>
<dbReference type="InterPro" id="IPR039421">
    <property type="entry name" value="Type_1_exporter"/>
</dbReference>
<feature type="transmembrane region" description="Helical" evidence="13">
    <location>
        <begin position="973"/>
        <end position="993"/>
    </location>
</feature>
<reference evidence="16" key="1">
    <citation type="submission" date="2021-02" db="EMBL/GenBank/DDBJ databases">
        <authorList>
            <person name="Nowell W R."/>
        </authorList>
    </citation>
    <scope>NUCLEOTIDE SEQUENCE</scope>
</reference>
<evidence type="ECO:0000256" key="6">
    <source>
        <dbReference type="ARBA" id="ARBA00022737"/>
    </source>
</evidence>
<name>A0A820FXI0_9BILA</name>
<evidence type="ECO:0000313" key="16">
    <source>
        <dbReference type="EMBL" id="CAF4268496.1"/>
    </source>
</evidence>
<evidence type="ECO:0000256" key="2">
    <source>
        <dbReference type="ARBA" id="ARBA00007577"/>
    </source>
</evidence>
<dbReference type="GO" id="GO:0005886">
    <property type="term" value="C:plasma membrane"/>
    <property type="evidence" value="ECO:0007669"/>
    <property type="project" value="UniProtKB-SubCell"/>
</dbReference>
<evidence type="ECO:0000313" key="17">
    <source>
        <dbReference type="Proteomes" id="UP000663873"/>
    </source>
</evidence>
<feature type="transmembrane region" description="Helical" evidence="13">
    <location>
        <begin position="222"/>
        <end position="245"/>
    </location>
</feature>
<evidence type="ECO:0000259" key="14">
    <source>
        <dbReference type="PROSITE" id="PS50893"/>
    </source>
</evidence>
<dbReference type="FunFam" id="1.20.1560.10:FF:000018">
    <property type="entry name" value="ATP-binding cassette subfamily B member 11"/>
    <property type="match status" value="1"/>
</dbReference>
<dbReference type="GO" id="GO:0015421">
    <property type="term" value="F:ABC-type oligopeptide transporter activity"/>
    <property type="evidence" value="ECO:0007669"/>
    <property type="project" value="TreeGrafter"/>
</dbReference>
<dbReference type="Gene3D" id="1.20.1560.10">
    <property type="entry name" value="ABC transporter type 1, transmembrane domain"/>
    <property type="match status" value="1"/>
</dbReference>
<keyword evidence="4" id="KW-1003">Cell membrane</keyword>
<dbReference type="FunFam" id="3.40.50.300:FF:000479">
    <property type="entry name" value="Multidrug resistance protein 1A"/>
    <property type="match status" value="1"/>
</dbReference>
<evidence type="ECO:0000256" key="3">
    <source>
        <dbReference type="ARBA" id="ARBA00022448"/>
    </source>
</evidence>
<comment type="subcellular location">
    <subcellularLocation>
        <location evidence="1">Cell membrane</location>
        <topology evidence="1">Multi-pass membrane protein</topology>
    </subcellularLocation>
</comment>
<proteinExistence type="inferred from homology"/>
<feature type="transmembrane region" description="Helical" evidence="13">
    <location>
        <begin position="825"/>
        <end position="847"/>
    </location>
</feature>
<keyword evidence="5 13" id="KW-0812">Transmembrane</keyword>
<evidence type="ECO:0000259" key="15">
    <source>
        <dbReference type="PROSITE" id="PS50929"/>
    </source>
</evidence>
<evidence type="ECO:0000256" key="4">
    <source>
        <dbReference type="ARBA" id="ARBA00022475"/>
    </source>
</evidence>
<feature type="transmembrane region" description="Helical" evidence="13">
    <location>
        <begin position="867"/>
        <end position="893"/>
    </location>
</feature>
<dbReference type="PROSITE" id="PS50893">
    <property type="entry name" value="ABC_TRANSPORTER_2"/>
    <property type="match status" value="1"/>
</dbReference>